<feature type="transmembrane region" description="Helical" evidence="7">
    <location>
        <begin position="308"/>
        <end position="328"/>
    </location>
</feature>
<feature type="transmembrane region" description="Helical" evidence="7">
    <location>
        <begin position="221"/>
        <end position="250"/>
    </location>
</feature>
<evidence type="ECO:0000256" key="2">
    <source>
        <dbReference type="ARBA" id="ARBA00022448"/>
    </source>
</evidence>
<dbReference type="PANTHER" id="PTHR23513">
    <property type="entry name" value="INTEGRAL MEMBRANE EFFLUX PROTEIN-RELATED"/>
    <property type="match status" value="1"/>
</dbReference>
<feature type="transmembrane region" description="Helical" evidence="7">
    <location>
        <begin position="142"/>
        <end position="163"/>
    </location>
</feature>
<evidence type="ECO:0000313" key="9">
    <source>
        <dbReference type="Proteomes" id="UP001595844"/>
    </source>
</evidence>
<dbReference type="InterPro" id="IPR036259">
    <property type="entry name" value="MFS_trans_sf"/>
</dbReference>
<reference evidence="9" key="1">
    <citation type="journal article" date="2019" name="Int. J. Syst. Evol. Microbiol.">
        <title>The Global Catalogue of Microorganisms (GCM) 10K type strain sequencing project: providing services to taxonomists for standard genome sequencing and annotation.</title>
        <authorList>
            <consortium name="The Broad Institute Genomics Platform"/>
            <consortium name="The Broad Institute Genome Sequencing Center for Infectious Disease"/>
            <person name="Wu L."/>
            <person name="Ma J."/>
        </authorList>
    </citation>
    <scope>NUCLEOTIDE SEQUENCE [LARGE SCALE GENOMIC DNA]</scope>
    <source>
        <strain evidence="9">IBRC-M 10490</strain>
    </source>
</reference>
<feature type="transmembrane region" description="Helical" evidence="7">
    <location>
        <begin position="376"/>
        <end position="399"/>
    </location>
</feature>
<evidence type="ECO:0000313" key="8">
    <source>
        <dbReference type="EMBL" id="MFC4375377.1"/>
    </source>
</evidence>
<gene>
    <name evidence="8" type="ORF">ACFO5K_14850</name>
</gene>
<dbReference type="RefSeq" id="WP_378561981.1">
    <property type="nucleotide sequence ID" value="NZ_JBHSDL010000014.1"/>
</dbReference>
<feature type="transmembrane region" description="Helical" evidence="7">
    <location>
        <begin position="169"/>
        <end position="188"/>
    </location>
</feature>
<dbReference type="Gene3D" id="1.20.1250.20">
    <property type="entry name" value="MFS general substrate transporter like domains"/>
    <property type="match status" value="1"/>
</dbReference>
<feature type="transmembrane region" description="Helical" evidence="7">
    <location>
        <begin position="256"/>
        <end position="275"/>
    </location>
</feature>
<accession>A0ABV8VKJ6</accession>
<keyword evidence="3" id="KW-1003">Cell membrane</keyword>
<dbReference type="InterPro" id="IPR011701">
    <property type="entry name" value="MFS"/>
</dbReference>
<feature type="transmembrane region" description="Helical" evidence="7">
    <location>
        <begin position="47"/>
        <end position="67"/>
    </location>
</feature>
<feature type="transmembrane region" description="Helical" evidence="7">
    <location>
        <begin position="282"/>
        <end position="302"/>
    </location>
</feature>
<feature type="transmembrane region" description="Helical" evidence="7">
    <location>
        <begin position="104"/>
        <end position="121"/>
    </location>
</feature>
<evidence type="ECO:0000256" key="3">
    <source>
        <dbReference type="ARBA" id="ARBA00022475"/>
    </source>
</evidence>
<feature type="transmembrane region" description="Helical" evidence="7">
    <location>
        <begin position="79"/>
        <end position="98"/>
    </location>
</feature>
<proteinExistence type="predicted"/>
<protein>
    <submittedName>
        <fullName evidence="8">MFS transporter</fullName>
    </submittedName>
</protein>
<organism evidence="8 9">
    <name type="scientific">Nocardia halotolerans</name>
    <dbReference type="NCBI Taxonomy" id="1755878"/>
    <lineage>
        <taxon>Bacteria</taxon>
        <taxon>Bacillati</taxon>
        <taxon>Actinomycetota</taxon>
        <taxon>Actinomycetes</taxon>
        <taxon>Mycobacteriales</taxon>
        <taxon>Nocardiaceae</taxon>
        <taxon>Nocardia</taxon>
    </lineage>
</organism>
<keyword evidence="2" id="KW-0813">Transport</keyword>
<dbReference type="Proteomes" id="UP001595844">
    <property type="component" value="Unassembled WGS sequence"/>
</dbReference>
<dbReference type="Pfam" id="PF07690">
    <property type="entry name" value="MFS_1"/>
    <property type="match status" value="1"/>
</dbReference>
<evidence type="ECO:0000256" key="5">
    <source>
        <dbReference type="ARBA" id="ARBA00022989"/>
    </source>
</evidence>
<name>A0ABV8VKJ6_9NOCA</name>
<sequence>MTKDPPPRLRALFAAGVLLGLIAEQVVLFAVPLLIFQDTKSLTDLGAAFALEWLPSLLAYPFAGLMADRDGGARLFRRAAMVRAAVLCCVGMICLMVPSWTTAALMTGGACLSLCMAPIRMSVEKMVPQLARKNRVATMQSLVQNMELLAMAMGPAAAALAAVYLGKVWLLWVAAAVFAISAACWLPLPRGAVQVVVDGSARKVVRELGVGWQLLARNRPVLLLGILNFAINLSVAALLAANVVLVTGVFQASESAYGLLNTAVGVMGLLNLLMIPILVRRFGIGMLAVTGFTLLCGALLLVGTASAFPVYAAGFVAVITGVAVYNVYNRTQRLKVIPHEHLGKVMGPFYLLNLLSYPIAGVLVASFGAAVGPQRLITGLAIALCLFGSVFLPLTMASFRTAIAARASSPVGVV</sequence>
<dbReference type="PANTHER" id="PTHR23513:SF9">
    <property type="entry name" value="ENTEROBACTIN EXPORTER ENTS"/>
    <property type="match status" value="1"/>
</dbReference>
<feature type="transmembrane region" description="Helical" evidence="7">
    <location>
        <begin position="12"/>
        <end position="35"/>
    </location>
</feature>
<keyword evidence="5 7" id="KW-1133">Transmembrane helix</keyword>
<evidence type="ECO:0000256" key="6">
    <source>
        <dbReference type="ARBA" id="ARBA00023136"/>
    </source>
</evidence>
<keyword evidence="9" id="KW-1185">Reference proteome</keyword>
<dbReference type="EMBL" id="JBHSDL010000014">
    <property type="protein sequence ID" value="MFC4375377.1"/>
    <property type="molecule type" value="Genomic_DNA"/>
</dbReference>
<evidence type="ECO:0000256" key="1">
    <source>
        <dbReference type="ARBA" id="ARBA00004429"/>
    </source>
</evidence>
<keyword evidence="6 7" id="KW-0472">Membrane</keyword>
<comment type="subcellular location">
    <subcellularLocation>
        <location evidence="1">Cell inner membrane</location>
        <topology evidence="1">Multi-pass membrane protein</topology>
    </subcellularLocation>
</comment>
<evidence type="ECO:0000256" key="4">
    <source>
        <dbReference type="ARBA" id="ARBA00022692"/>
    </source>
</evidence>
<feature type="transmembrane region" description="Helical" evidence="7">
    <location>
        <begin position="349"/>
        <end position="370"/>
    </location>
</feature>
<evidence type="ECO:0000256" key="7">
    <source>
        <dbReference type="SAM" id="Phobius"/>
    </source>
</evidence>
<keyword evidence="4 7" id="KW-0812">Transmembrane</keyword>
<dbReference type="SUPFAM" id="SSF103473">
    <property type="entry name" value="MFS general substrate transporter"/>
    <property type="match status" value="1"/>
</dbReference>
<comment type="caution">
    <text evidence="8">The sequence shown here is derived from an EMBL/GenBank/DDBJ whole genome shotgun (WGS) entry which is preliminary data.</text>
</comment>